<dbReference type="PANTHER" id="PTHR45436">
    <property type="entry name" value="SENSOR HISTIDINE KINASE YKOH"/>
    <property type="match status" value="1"/>
</dbReference>
<reference evidence="16 17" key="1">
    <citation type="submission" date="2019-06" db="EMBL/GenBank/DDBJ databases">
        <title>Sequencing the genomes of 1000 actinobacteria strains.</title>
        <authorList>
            <person name="Klenk H.-P."/>
        </authorList>
    </citation>
    <scope>NUCLEOTIDE SEQUENCE [LARGE SCALE GENOMIC DNA]</scope>
    <source>
        <strain evidence="16 17">DSM 19560</strain>
    </source>
</reference>
<dbReference type="Pfam" id="PF00512">
    <property type="entry name" value="HisKA"/>
    <property type="match status" value="1"/>
</dbReference>
<dbReference type="PRINTS" id="PR00344">
    <property type="entry name" value="BCTRLSENSOR"/>
</dbReference>
<dbReference type="GO" id="GO:0005886">
    <property type="term" value="C:plasma membrane"/>
    <property type="evidence" value="ECO:0007669"/>
    <property type="project" value="UniProtKB-SubCell"/>
</dbReference>
<evidence type="ECO:0000256" key="13">
    <source>
        <dbReference type="SAM" id="Phobius"/>
    </source>
</evidence>
<dbReference type="SUPFAM" id="SSF158472">
    <property type="entry name" value="HAMP domain-like"/>
    <property type="match status" value="1"/>
</dbReference>
<dbReference type="CDD" id="cd00082">
    <property type="entry name" value="HisKA"/>
    <property type="match status" value="1"/>
</dbReference>
<evidence type="ECO:0000256" key="4">
    <source>
        <dbReference type="ARBA" id="ARBA00012438"/>
    </source>
</evidence>
<evidence type="ECO:0000256" key="11">
    <source>
        <dbReference type="ARBA" id="ARBA00023136"/>
    </source>
</evidence>
<comment type="cofactor">
    <cofactor evidence="2">
        <name>a divalent metal cation</name>
        <dbReference type="ChEBI" id="CHEBI:60240"/>
    </cofactor>
</comment>
<evidence type="ECO:0000256" key="5">
    <source>
        <dbReference type="ARBA" id="ARBA00022553"/>
    </source>
</evidence>
<dbReference type="GO" id="GO:0000155">
    <property type="term" value="F:phosphorelay sensor kinase activity"/>
    <property type="evidence" value="ECO:0007669"/>
    <property type="project" value="InterPro"/>
</dbReference>
<evidence type="ECO:0000256" key="7">
    <source>
        <dbReference type="ARBA" id="ARBA00022692"/>
    </source>
</evidence>
<organism evidence="16 17">
    <name type="scientific">Rudaeicoccus suwonensis</name>
    <dbReference type="NCBI Taxonomy" id="657409"/>
    <lineage>
        <taxon>Bacteria</taxon>
        <taxon>Bacillati</taxon>
        <taxon>Actinomycetota</taxon>
        <taxon>Actinomycetes</taxon>
        <taxon>Micrococcales</taxon>
        <taxon>Dermacoccaceae</taxon>
        <taxon>Rudaeicoccus</taxon>
    </lineage>
</organism>
<dbReference type="CDD" id="cd06225">
    <property type="entry name" value="HAMP"/>
    <property type="match status" value="1"/>
</dbReference>
<dbReference type="Pfam" id="PF02518">
    <property type="entry name" value="HATPase_c"/>
    <property type="match status" value="1"/>
</dbReference>
<dbReference type="PROSITE" id="PS50109">
    <property type="entry name" value="HIS_KIN"/>
    <property type="match status" value="1"/>
</dbReference>
<comment type="catalytic activity">
    <reaction evidence="1">
        <text>ATP + protein L-histidine = ADP + protein N-phospho-L-histidine.</text>
        <dbReference type="EC" id="2.7.13.3"/>
    </reaction>
</comment>
<dbReference type="Gene3D" id="6.10.340.10">
    <property type="match status" value="1"/>
</dbReference>
<feature type="transmembrane region" description="Helical" evidence="13">
    <location>
        <begin position="177"/>
        <end position="198"/>
    </location>
</feature>
<dbReference type="InterPro" id="IPR003660">
    <property type="entry name" value="HAMP_dom"/>
</dbReference>
<dbReference type="Proteomes" id="UP000318297">
    <property type="component" value="Unassembled WGS sequence"/>
</dbReference>
<dbReference type="SMART" id="SM00388">
    <property type="entry name" value="HisKA"/>
    <property type="match status" value="1"/>
</dbReference>
<evidence type="ECO:0000256" key="3">
    <source>
        <dbReference type="ARBA" id="ARBA00004236"/>
    </source>
</evidence>
<dbReference type="EC" id="2.7.13.3" evidence="4"/>
<keyword evidence="7 13" id="KW-0812">Transmembrane</keyword>
<dbReference type="AlphaFoldDB" id="A0A561E7U4"/>
<dbReference type="SMART" id="SM00304">
    <property type="entry name" value="HAMP"/>
    <property type="match status" value="1"/>
</dbReference>
<evidence type="ECO:0000256" key="9">
    <source>
        <dbReference type="ARBA" id="ARBA00022989"/>
    </source>
</evidence>
<evidence type="ECO:0000259" key="14">
    <source>
        <dbReference type="PROSITE" id="PS50109"/>
    </source>
</evidence>
<dbReference type="CDD" id="cd00075">
    <property type="entry name" value="HATPase"/>
    <property type="match status" value="1"/>
</dbReference>
<dbReference type="PANTHER" id="PTHR45436:SF5">
    <property type="entry name" value="SENSOR HISTIDINE KINASE TRCS"/>
    <property type="match status" value="1"/>
</dbReference>
<keyword evidence="6" id="KW-0808">Transferase</keyword>
<feature type="domain" description="HAMP" evidence="15">
    <location>
        <begin position="199"/>
        <end position="252"/>
    </location>
</feature>
<dbReference type="InterPro" id="IPR005467">
    <property type="entry name" value="His_kinase_dom"/>
</dbReference>
<dbReference type="SUPFAM" id="SSF47384">
    <property type="entry name" value="Homodimeric domain of signal transducing histidine kinase"/>
    <property type="match status" value="1"/>
</dbReference>
<evidence type="ECO:0000256" key="10">
    <source>
        <dbReference type="ARBA" id="ARBA00023012"/>
    </source>
</evidence>
<dbReference type="Gene3D" id="3.30.565.10">
    <property type="entry name" value="Histidine kinase-like ATPase, C-terminal domain"/>
    <property type="match status" value="1"/>
</dbReference>
<dbReference type="PROSITE" id="PS50885">
    <property type="entry name" value="HAMP"/>
    <property type="match status" value="1"/>
</dbReference>
<comment type="caution">
    <text evidence="16">The sequence shown here is derived from an EMBL/GenBank/DDBJ whole genome shotgun (WGS) entry which is preliminary data.</text>
</comment>
<dbReference type="InterPro" id="IPR036097">
    <property type="entry name" value="HisK_dim/P_sf"/>
</dbReference>
<keyword evidence="10" id="KW-0902">Two-component regulatory system</keyword>
<dbReference type="Gene3D" id="1.10.287.130">
    <property type="match status" value="1"/>
</dbReference>
<dbReference type="InterPro" id="IPR003594">
    <property type="entry name" value="HATPase_dom"/>
</dbReference>
<dbReference type="RefSeq" id="WP_246104411.1">
    <property type="nucleotide sequence ID" value="NZ_VIVQ01000001.1"/>
</dbReference>
<dbReference type="SMART" id="SM00387">
    <property type="entry name" value="HATPase_c"/>
    <property type="match status" value="1"/>
</dbReference>
<dbReference type="GO" id="GO:0005509">
    <property type="term" value="F:calcium ion binding"/>
    <property type="evidence" value="ECO:0007669"/>
    <property type="project" value="UniProtKB-ARBA"/>
</dbReference>
<dbReference type="EMBL" id="VIVQ01000001">
    <property type="protein sequence ID" value="TWE11682.1"/>
    <property type="molecule type" value="Genomic_DNA"/>
</dbReference>
<keyword evidence="11 13" id="KW-0472">Membrane</keyword>
<keyword evidence="5" id="KW-0597">Phosphoprotein</keyword>
<keyword evidence="17" id="KW-1185">Reference proteome</keyword>
<dbReference type="SUPFAM" id="SSF55874">
    <property type="entry name" value="ATPase domain of HSP90 chaperone/DNA topoisomerase II/histidine kinase"/>
    <property type="match status" value="1"/>
</dbReference>
<gene>
    <name evidence="16" type="ORF">BKA23_0463</name>
</gene>
<evidence type="ECO:0000313" key="17">
    <source>
        <dbReference type="Proteomes" id="UP000318297"/>
    </source>
</evidence>
<accession>A0A561E7U4</accession>
<evidence type="ECO:0000259" key="15">
    <source>
        <dbReference type="PROSITE" id="PS50885"/>
    </source>
</evidence>
<dbReference type="InterPro" id="IPR004358">
    <property type="entry name" value="Sig_transdc_His_kin-like_C"/>
</dbReference>
<dbReference type="InterPro" id="IPR050428">
    <property type="entry name" value="TCS_sensor_his_kinase"/>
</dbReference>
<feature type="domain" description="Histidine kinase" evidence="14">
    <location>
        <begin position="267"/>
        <end position="491"/>
    </location>
</feature>
<dbReference type="Pfam" id="PF00672">
    <property type="entry name" value="HAMP"/>
    <property type="match status" value="1"/>
</dbReference>
<dbReference type="InterPro" id="IPR036890">
    <property type="entry name" value="HATPase_C_sf"/>
</dbReference>
<evidence type="ECO:0000313" key="16">
    <source>
        <dbReference type="EMBL" id="TWE11682.1"/>
    </source>
</evidence>
<comment type="subcellular location">
    <subcellularLocation>
        <location evidence="3">Cell membrane</location>
    </subcellularLocation>
</comment>
<evidence type="ECO:0000256" key="2">
    <source>
        <dbReference type="ARBA" id="ARBA00001968"/>
    </source>
</evidence>
<name>A0A561E7U4_9MICO</name>
<dbReference type="FunFam" id="3.30.565.10:FF:000006">
    <property type="entry name" value="Sensor histidine kinase WalK"/>
    <property type="match status" value="1"/>
</dbReference>
<keyword evidence="9 13" id="KW-1133">Transmembrane helix</keyword>
<evidence type="ECO:0000256" key="6">
    <source>
        <dbReference type="ARBA" id="ARBA00022679"/>
    </source>
</evidence>
<evidence type="ECO:0000256" key="1">
    <source>
        <dbReference type="ARBA" id="ARBA00000085"/>
    </source>
</evidence>
<dbReference type="FunFam" id="1.10.287.130:FF:000001">
    <property type="entry name" value="Two-component sensor histidine kinase"/>
    <property type="match status" value="1"/>
</dbReference>
<dbReference type="InterPro" id="IPR003661">
    <property type="entry name" value="HisK_dim/P_dom"/>
</dbReference>
<proteinExistence type="predicted"/>
<protein>
    <recommendedName>
        <fullName evidence="4">histidine kinase</fullName>
        <ecNumber evidence="4">2.7.13.3</ecNumber>
    </recommendedName>
</protein>
<sequence>MTSQPSLFRRANRELHAMPLRLRLSALLVALLAIALLVTGAAATAQVRVFLTQRQDAELRAAALPLATGAIDSNGTAIPTYSYVPTNTYSVQLQDATGNVLYSDANRGQPGGLRPKLPRLSINSPQVRSGKIFSVGSTHGGTRWHVITGLAPGTSDQTYAVAVSMQHTDDIVRHLELVILSVGLLALLACAVLGWFAVRRTLRPLRQIEDTARSIAEGDLTRRVPAGGAQDEVGSLSKSLNVMLSRIEDSFAVRQASEEKMRQFVADASHELRTPLATVRGYAELFRQGAVSRPEDIRSSMRRIEDEATRMAVMVDDLLLLTRLDRRHADAEKAEMQFAPVDLTIFAADVVQDAKAIDHNRAVTLRGLDGAVRPTPVLGSEAGLRQVITNLMANAIRYTPARSPIEVLVGTADGCGQVHIRDHGDGVPEKLRSRIFERFYRADASRNSAHGGSGLGLAIVAAIVEAHHGSAHVQETPGGGATFVLKIPTLPADQDDELATGAQEVHSDGEAVQQSGTVD</sequence>
<evidence type="ECO:0000256" key="8">
    <source>
        <dbReference type="ARBA" id="ARBA00022777"/>
    </source>
</evidence>
<keyword evidence="8 16" id="KW-0418">Kinase</keyword>
<feature type="region of interest" description="Disordered" evidence="12">
    <location>
        <begin position="494"/>
        <end position="519"/>
    </location>
</feature>
<evidence type="ECO:0000256" key="12">
    <source>
        <dbReference type="SAM" id="MobiDB-lite"/>
    </source>
</evidence>